<dbReference type="GO" id="GO:0005506">
    <property type="term" value="F:iron ion binding"/>
    <property type="evidence" value="ECO:0007669"/>
    <property type="project" value="InterPro"/>
</dbReference>
<comment type="cofactor">
    <cofactor evidence="7">
        <name>heme</name>
        <dbReference type="ChEBI" id="CHEBI:30413"/>
    </cofactor>
</comment>
<dbReference type="PROSITE" id="PS00086">
    <property type="entry name" value="CYTOCHROME_P450"/>
    <property type="match status" value="1"/>
</dbReference>
<evidence type="ECO:0000313" key="10">
    <source>
        <dbReference type="Proteomes" id="UP000615026"/>
    </source>
</evidence>
<evidence type="ECO:0000256" key="4">
    <source>
        <dbReference type="ARBA" id="ARBA00023002"/>
    </source>
</evidence>
<evidence type="ECO:0000313" key="9">
    <source>
        <dbReference type="EMBL" id="MBE9067614.1"/>
    </source>
</evidence>
<dbReference type="AlphaFoldDB" id="A0A929F9K6"/>
<keyword evidence="5 7" id="KW-0408">Iron</keyword>
<reference evidence="9" key="1">
    <citation type="submission" date="2020-10" db="EMBL/GenBank/DDBJ databases">
        <authorList>
            <person name="Castelo-Branco R."/>
            <person name="Eusebio N."/>
            <person name="Adriana R."/>
            <person name="Vieira A."/>
            <person name="Brugerolle De Fraissinette N."/>
            <person name="Rezende De Castro R."/>
            <person name="Schneider M.P."/>
            <person name="Vasconcelos V."/>
            <person name="Leao P.N."/>
        </authorList>
    </citation>
    <scope>NUCLEOTIDE SEQUENCE</scope>
    <source>
        <strain evidence="9">LEGE 11479</strain>
    </source>
</reference>
<dbReference type="EMBL" id="JADEXP010000107">
    <property type="protein sequence ID" value="MBE9067614.1"/>
    <property type="molecule type" value="Genomic_DNA"/>
</dbReference>
<dbReference type="PANTHER" id="PTHR24291">
    <property type="entry name" value="CYTOCHROME P450 FAMILY 4"/>
    <property type="match status" value="1"/>
</dbReference>
<dbReference type="GO" id="GO:0004497">
    <property type="term" value="F:monooxygenase activity"/>
    <property type="evidence" value="ECO:0007669"/>
    <property type="project" value="UniProtKB-KW"/>
</dbReference>
<dbReference type="CDD" id="cd11053">
    <property type="entry name" value="CYP110-like"/>
    <property type="match status" value="1"/>
</dbReference>
<comment type="caution">
    <text evidence="9">The sequence shown here is derived from an EMBL/GenBank/DDBJ whole genome shotgun (WGS) entry which is preliminary data.</text>
</comment>
<keyword evidence="2 7" id="KW-0349">Heme</keyword>
<dbReference type="Proteomes" id="UP000615026">
    <property type="component" value="Unassembled WGS sequence"/>
</dbReference>
<evidence type="ECO:0000256" key="8">
    <source>
        <dbReference type="RuleBase" id="RU000461"/>
    </source>
</evidence>
<accession>A0A929F9K6</accession>
<protein>
    <submittedName>
        <fullName evidence="9">Cytochrome P450</fullName>
    </submittedName>
</protein>
<gene>
    <name evidence="9" type="ORF">IQ260_13200</name>
</gene>
<sequence length="445" mass="50443">MQTISDSSTAKEIQTAQWALNPIGYMETNQRRYGDFFGARISPTTNDAIVFVNHPKALQHILTHDATPEMTAPGEANRIVEPLLGSRSLILLSGANHRRHRKLVMPPFHGERLKVYSELICDITKEVAASWKPEQPFSTRMAMQKITMRIILRAVFGLDKGERYEQLQQKLAQRLDMVASPLASLLIFFPMLKKDLGSWSPGHRVQQVADACDRLIYDEIRERRGQDISDRTDVLSLLLAARDEQGEGLDDISLRDELMTLLVAGHETTATAVTWALYWIHSQPDVYRRLMAELDSCKGADPLEMTRLPYLNAVCNETLRIYPVAMLTFPRRAEKSMDLHGYHIEAGTLLIGCIYLIHHHPDFYKQSKQFNPDRFLENTYSPYEFIPFGGGVRRCVGAALAQMEMKLILSTLLTTTSLKLANKKPVKPQRRGVTLGASPVMLQRQ</sequence>
<dbReference type="InterPro" id="IPR050196">
    <property type="entry name" value="Cytochrome_P450_Monoox"/>
</dbReference>
<evidence type="ECO:0000256" key="5">
    <source>
        <dbReference type="ARBA" id="ARBA00023004"/>
    </source>
</evidence>
<dbReference type="InterPro" id="IPR001128">
    <property type="entry name" value="Cyt_P450"/>
</dbReference>
<name>A0A929F9K6_LEPEC</name>
<dbReference type="Pfam" id="PF00067">
    <property type="entry name" value="p450"/>
    <property type="match status" value="1"/>
</dbReference>
<evidence type="ECO:0000256" key="6">
    <source>
        <dbReference type="ARBA" id="ARBA00023033"/>
    </source>
</evidence>
<dbReference type="RefSeq" id="WP_193993576.1">
    <property type="nucleotide sequence ID" value="NZ_JADEXP010000107.1"/>
</dbReference>
<keyword evidence="4 8" id="KW-0560">Oxidoreductase</keyword>
<proteinExistence type="inferred from homology"/>
<organism evidence="9 10">
    <name type="scientific">Leptolyngbya cf. ectocarpi LEGE 11479</name>
    <dbReference type="NCBI Taxonomy" id="1828722"/>
    <lineage>
        <taxon>Bacteria</taxon>
        <taxon>Bacillati</taxon>
        <taxon>Cyanobacteriota</taxon>
        <taxon>Cyanophyceae</taxon>
        <taxon>Leptolyngbyales</taxon>
        <taxon>Leptolyngbyaceae</taxon>
        <taxon>Leptolyngbya group</taxon>
        <taxon>Leptolyngbya</taxon>
    </lineage>
</organism>
<dbReference type="PANTHER" id="PTHR24291:SF50">
    <property type="entry name" value="BIFUNCTIONAL ALBAFLAVENONE MONOOXYGENASE_TERPENE SYNTHASE"/>
    <property type="match status" value="1"/>
</dbReference>
<keyword evidence="6 8" id="KW-0503">Monooxygenase</keyword>
<evidence type="ECO:0000256" key="1">
    <source>
        <dbReference type="ARBA" id="ARBA00010617"/>
    </source>
</evidence>
<dbReference type="GO" id="GO:0020037">
    <property type="term" value="F:heme binding"/>
    <property type="evidence" value="ECO:0007669"/>
    <property type="project" value="InterPro"/>
</dbReference>
<dbReference type="InterPro" id="IPR036396">
    <property type="entry name" value="Cyt_P450_sf"/>
</dbReference>
<dbReference type="PRINTS" id="PR00385">
    <property type="entry name" value="P450"/>
</dbReference>
<dbReference type="SUPFAM" id="SSF48264">
    <property type="entry name" value="Cytochrome P450"/>
    <property type="match status" value="1"/>
</dbReference>
<keyword evidence="10" id="KW-1185">Reference proteome</keyword>
<keyword evidence="3 7" id="KW-0479">Metal-binding</keyword>
<dbReference type="InterPro" id="IPR002401">
    <property type="entry name" value="Cyt_P450_E_grp-I"/>
</dbReference>
<dbReference type="PRINTS" id="PR00463">
    <property type="entry name" value="EP450I"/>
</dbReference>
<feature type="binding site" description="axial binding residue" evidence="7">
    <location>
        <position position="395"/>
    </location>
    <ligand>
        <name>heme</name>
        <dbReference type="ChEBI" id="CHEBI:30413"/>
    </ligand>
    <ligandPart>
        <name>Fe</name>
        <dbReference type="ChEBI" id="CHEBI:18248"/>
    </ligandPart>
</feature>
<evidence type="ECO:0000256" key="7">
    <source>
        <dbReference type="PIRSR" id="PIRSR602401-1"/>
    </source>
</evidence>
<evidence type="ECO:0000256" key="3">
    <source>
        <dbReference type="ARBA" id="ARBA00022723"/>
    </source>
</evidence>
<dbReference type="Gene3D" id="1.10.630.10">
    <property type="entry name" value="Cytochrome P450"/>
    <property type="match status" value="1"/>
</dbReference>
<evidence type="ECO:0000256" key="2">
    <source>
        <dbReference type="ARBA" id="ARBA00022617"/>
    </source>
</evidence>
<dbReference type="InterPro" id="IPR017972">
    <property type="entry name" value="Cyt_P450_CS"/>
</dbReference>
<comment type="similarity">
    <text evidence="1 8">Belongs to the cytochrome P450 family.</text>
</comment>
<dbReference type="GO" id="GO:0016705">
    <property type="term" value="F:oxidoreductase activity, acting on paired donors, with incorporation or reduction of molecular oxygen"/>
    <property type="evidence" value="ECO:0007669"/>
    <property type="project" value="InterPro"/>
</dbReference>